<feature type="transmembrane region" description="Helical" evidence="9">
    <location>
        <begin position="7"/>
        <end position="25"/>
    </location>
</feature>
<keyword evidence="12" id="KW-1185">Reference proteome</keyword>
<dbReference type="InterPro" id="IPR005829">
    <property type="entry name" value="Sugar_transporter_CS"/>
</dbReference>
<proteinExistence type="inferred from homology"/>
<name>A0A8H3YEL0_9TREE</name>
<dbReference type="InterPro" id="IPR003663">
    <property type="entry name" value="Sugar/inositol_transpt"/>
</dbReference>
<evidence type="ECO:0000313" key="12">
    <source>
        <dbReference type="Proteomes" id="UP000620104"/>
    </source>
</evidence>
<evidence type="ECO:0000259" key="10">
    <source>
        <dbReference type="PROSITE" id="PS50850"/>
    </source>
</evidence>
<dbReference type="Gene3D" id="1.20.1250.20">
    <property type="entry name" value="MFS general substrate transporter like domains"/>
    <property type="match status" value="1"/>
</dbReference>
<feature type="transmembrane region" description="Helical" evidence="9">
    <location>
        <begin position="429"/>
        <end position="448"/>
    </location>
</feature>
<dbReference type="PANTHER" id="PTHR48022">
    <property type="entry name" value="PLASTIDIC GLUCOSE TRANSPORTER 4"/>
    <property type="match status" value="1"/>
</dbReference>
<dbReference type="InterPro" id="IPR036259">
    <property type="entry name" value="MFS_trans_sf"/>
</dbReference>
<gene>
    <name evidence="11" type="ORF">NliqN6_3082</name>
</gene>
<feature type="transmembrane region" description="Helical" evidence="9">
    <location>
        <begin position="264"/>
        <end position="287"/>
    </location>
</feature>
<dbReference type="FunFam" id="1.20.1250.20:FF:000090">
    <property type="entry name" value="MFS sugar transporter, putative"/>
    <property type="match status" value="1"/>
</dbReference>
<keyword evidence="3 8" id="KW-0813">Transport</keyword>
<feature type="transmembrane region" description="Helical" evidence="9">
    <location>
        <begin position="106"/>
        <end position="127"/>
    </location>
</feature>
<dbReference type="InterPro" id="IPR050360">
    <property type="entry name" value="MFS_Sugar_Transporters"/>
</dbReference>
<feature type="transmembrane region" description="Helical" evidence="9">
    <location>
        <begin position="329"/>
        <end position="350"/>
    </location>
</feature>
<dbReference type="InterPro" id="IPR020846">
    <property type="entry name" value="MFS_dom"/>
</dbReference>
<evidence type="ECO:0000256" key="2">
    <source>
        <dbReference type="ARBA" id="ARBA00010992"/>
    </source>
</evidence>
<comment type="catalytic activity">
    <reaction evidence="7">
        <text>myo-inositol(out) + H(+)(out) = myo-inositol(in) + H(+)(in)</text>
        <dbReference type="Rhea" id="RHEA:60364"/>
        <dbReference type="ChEBI" id="CHEBI:15378"/>
        <dbReference type="ChEBI" id="CHEBI:17268"/>
    </reaction>
</comment>
<evidence type="ECO:0000313" key="11">
    <source>
        <dbReference type="EMBL" id="GHJ86680.1"/>
    </source>
</evidence>
<feature type="transmembrane region" description="Helical" evidence="9">
    <location>
        <begin position="302"/>
        <end position="322"/>
    </location>
</feature>
<protein>
    <recommendedName>
        <fullName evidence="10">Major facilitator superfamily (MFS) profile domain-containing protein</fullName>
    </recommendedName>
</protein>
<evidence type="ECO:0000256" key="1">
    <source>
        <dbReference type="ARBA" id="ARBA00004141"/>
    </source>
</evidence>
<evidence type="ECO:0000256" key="8">
    <source>
        <dbReference type="RuleBase" id="RU003346"/>
    </source>
</evidence>
<dbReference type="PROSITE" id="PS50850">
    <property type="entry name" value="MFS"/>
    <property type="match status" value="1"/>
</dbReference>
<evidence type="ECO:0000256" key="6">
    <source>
        <dbReference type="ARBA" id="ARBA00023136"/>
    </source>
</evidence>
<dbReference type="EMBL" id="BLZA01000019">
    <property type="protein sequence ID" value="GHJ86680.1"/>
    <property type="molecule type" value="Genomic_DNA"/>
</dbReference>
<sequence>MPLQGPALLALITCLTATGFMLIGYDNGVFGGIINGSGFQTTFRNPNNGLLGTIVAIYEIGCCIGSLATAFIGDKLGRRKTIGLGAVIMLGGAGFQAGVSTAGPMIAARIVAGLGMGMINSTCPVLMAEVSPKASRGRYVAAQLSTLNLGIFLSYWVGYGFTNYVTGSIQWRIPVVLQAVFILIILGLCFVVPESPRWDLSHGNTERALETLSRLNARSSDDPIVLEQYQAIEQAVQLEKSVGSGKWSELLSFKDDEIKSKRRLFIACFLQAAQQLGGINGIIYYAGTLLKTTGLGDHDASLVSGFLFTWFFVASFIPWFLIDRVGRRPLLLVCISLMACTFAAQAGLIWKVETTGSKAAGAGATAVLFLYMGLFTTGFQAVVWVYPSEILPLQMRSKGSSISTAANWICNFAIVEMTPSAVANIGYKYYIIFAILNALWVPVIYFMFPETAGQSLESIDLLFAAPSVHTMQDAKNEVSHIEAYNAQKEAPVDFDDKV</sequence>
<reference evidence="11" key="1">
    <citation type="submission" date="2020-07" db="EMBL/GenBank/DDBJ databases">
        <title>Draft Genome Sequence of a Deep-Sea Yeast, Naganishia (Cryptococcus) liquefaciens strain N6.</title>
        <authorList>
            <person name="Han Y.W."/>
            <person name="Kajitani R."/>
            <person name="Morimoto H."/>
            <person name="Parhat M."/>
            <person name="Tsubouchi H."/>
            <person name="Bakenova O."/>
            <person name="Ogata M."/>
            <person name="Argunhan B."/>
            <person name="Aoki R."/>
            <person name="Kajiwara S."/>
            <person name="Itoh T."/>
            <person name="Iwasaki H."/>
        </authorList>
    </citation>
    <scope>NUCLEOTIDE SEQUENCE</scope>
    <source>
        <strain evidence="11">N6</strain>
    </source>
</reference>
<dbReference type="AlphaFoldDB" id="A0A8H3YEL0"/>
<dbReference type="PROSITE" id="PS00217">
    <property type="entry name" value="SUGAR_TRANSPORT_2"/>
    <property type="match status" value="1"/>
</dbReference>
<feature type="transmembrane region" description="Helical" evidence="9">
    <location>
        <begin position="171"/>
        <end position="192"/>
    </location>
</feature>
<dbReference type="GO" id="GO:0016020">
    <property type="term" value="C:membrane"/>
    <property type="evidence" value="ECO:0007669"/>
    <property type="project" value="UniProtKB-SubCell"/>
</dbReference>
<dbReference type="Pfam" id="PF00083">
    <property type="entry name" value="Sugar_tr"/>
    <property type="match status" value="1"/>
</dbReference>
<dbReference type="Proteomes" id="UP000620104">
    <property type="component" value="Unassembled WGS sequence"/>
</dbReference>
<accession>A0A8H3YEL0</accession>
<dbReference type="GO" id="GO:0005351">
    <property type="term" value="F:carbohydrate:proton symporter activity"/>
    <property type="evidence" value="ECO:0007669"/>
    <property type="project" value="TreeGrafter"/>
</dbReference>
<evidence type="ECO:0000256" key="9">
    <source>
        <dbReference type="SAM" id="Phobius"/>
    </source>
</evidence>
<comment type="subcellular location">
    <subcellularLocation>
        <location evidence="1">Membrane</location>
        <topology evidence="1">Multi-pass membrane protein</topology>
    </subcellularLocation>
</comment>
<keyword evidence="5 9" id="KW-1133">Transmembrane helix</keyword>
<dbReference type="OrthoDB" id="2544694at2759"/>
<evidence type="ECO:0000256" key="7">
    <source>
        <dbReference type="ARBA" id="ARBA00049119"/>
    </source>
</evidence>
<organism evidence="11 12">
    <name type="scientific">Naganishia liquefaciens</name>
    <dbReference type="NCBI Taxonomy" id="104408"/>
    <lineage>
        <taxon>Eukaryota</taxon>
        <taxon>Fungi</taxon>
        <taxon>Dikarya</taxon>
        <taxon>Basidiomycota</taxon>
        <taxon>Agaricomycotina</taxon>
        <taxon>Tremellomycetes</taxon>
        <taxon>Filobasidiales</taxon>
        <taxon>Filobasidiaceae</taxon>
        <taxon>Naganishia</taxon>
    </lineage>
</organism>
<evidence type="ECO:0000256" key="4">
    <source>
        <dbReference type="ARBA" id="ARBA00022692"/>
    </source>
</evidence>
<feature type="transmembrane region" description="Helical" evidence="9">
    <location>
        <begin position="49"/>
        <end position="70"/>
    </location>
</feature>
<feature type="transmembrane region" description="Helical" evidence="9">
    <location>
        <begin position="139"/>
        <end position="159"/>
    </location>
</feature>
<evidence type="ECO:0000256" key="5">
    <source>
        <dbReference type="ARBA" id="ARBA00022989"/>
    </source>
</evidence>
<dbReference type="SUPFAM" id="SSF103473">
    <property type="entry name" value="MFS general substrate transporter"/>
    <property type="match status" value="1"/>
</dbReference>
<comment type="caution">
    <text evidence="11">The sequence shown here is derived from an EMBL/GenBank/DDBJ whole genome shotgun (WGS) entry which is preliminary data.</text>
</comment>
<dbReference type="InterPro" id="IPR005828">
    <property type="entry name" value="MFS_sugar_transport-like"/>
</dbReference>
<dbReference type="PANTHER" id="PTHR48022:SF28">
    <property type="entry name" value="MAJOR FACILITATOR SUPERFAMILY (MFS) PROFILE DOMAIN-CONTAINING PROTEIN-RELATED"/>
    <property type="match status" value="1"/>
</dbReference>
<comment type="similarity">
    <text evidence="2 8">Belongs to the major facilitator superfamily. Sugar transporter (TC 2.A.1.1) family.</text>
</comment>
<feature type="domain" description="Major facilitator superfamily (MFS) profile" evidence="10">
    <location>
        <begin position="12"/>
        <end position="452"/>
    </location>
</feature>
<feature type="transmembrane region" description="Helical" evidence="9">
    <location>
        <begin position="362"/>
        <end position="385"/>
    </location>
</feature>
<keyword evidence="4 9" id="KW-0812">Transmembrane</keyword>
<keyword evidence="6 9" id="KW-0472">Membrane</keyword>
<dbReference type="NCBIfam" id="TIGR00879">
    <property type="entry name" value="SP"/>
    <property type="match status" value="1"/>
</dbReference>
<dbReference type="PRINTS" id="PR00171">
    <property type="entry name" value="SUGRTRNSPORT"/>
</dbReference>
<feature type="transmembrane region" description="Helical" evidence="9">
    <location>
        <begin position="82"/>
        <end position="100"/>
    </location>
</feature>
<evidence type="ECO:0000256" key="3">
    <source>
        <dbReference type="ARBA" id="ARBA00022448"/>
    </source>
</evidence>